<proteinExistence type="predicted"/>
<name>A0AAD9H406_9PEZI</name>
<dbReference type="AlphaFoldDB" id="A0AAD9H406"/>
<gene>
    <name evidence="2" type="ORF">LX32DRAFT_277368</name>
</gene>
<organism evidence="2 3">
    <name type="scientific">Colletotrichum zoysiae</name>
    <dbReference type="NCBI Taxonomy" id="1216348"/>
    <lineage>
        <taxon>Eukaryota</taxon>
        <taxon>Fungi</taxon>
        <taxon>Dikarya</taxon>
        <taxon>Ascomycota</taxon>
        <taxon>Pezizomycotina</taxon>
        <taxon>Sordariomycetes</taxon>
        <taxon>Hypocreomycetidae</taxon>
        <taxon>Glomerellales</taxon>
        <taxon>Glomerellaceae</taxon>
        <taxon>Colletotrichum</taxon>
        <taxon>Colletotrichum graminicola species complex</taxon>
    </lineage>
</organism>
<reference evidence="2" key="1">
    <citation type="submission" date="2021-06" db="EMBL/GenBank/DDBJ databases">
        <title>Comparative genomics, transcriptomics and evolutionary studies reveal genomic signatures of adaptation to plant cell wall in hemibiotrophic fungi.</title>
        <authorList>
            <consortium name="DOE Joint Genome Institute"/>
            <person name="Baroncelli R."/>
            <person name="Diaz J.F."/>
            <person name="Benocci T."/>
            <person name="Peng M."/>
            <person name="Battaglia E."/>
            <person name="Haridas S."/>
            <person name="Andreopoulos W."/>
            <person name="Labutti K."/>
            <person name="Pangilinan J."/>
            <person name="Floch G.L."/>
            <person name="Makela M.R."/>
            <person name="Henrissat B."/>
            <person name="Grigoriev I.V."/>
            <person name="Crouch J.A."/>
            <person name="De Vries R.P."/>
            <person name="Sukno S.A."/>
            <person name="Thon M.R."/>
        </authorList>
    </citation>
    <scope>NUCLEOTIDE SEQUENCE</scope>
    <source>
        <strain evidence="2">MAFF235873</strain>
    </source>
</reference>
<protein>
    <submittedName>
        <fullName evidence="2">Uncharacterized protein</fullName>
    </submittedName>
</protein>
<accession>A0AAD9H406</accession>
<dbReference type="Proteomes" id="UP001232148">
    <property type="component" value="Unassembled WGS sequence"/>
</dbReference>
<evidence type="ECO:0000256" key="1">
    <source>
        <dbReference type="SAM" id="MobiDB-lite"/>
    </source>
</evidence>
<evidence type="ECO:0000313" key="2">
    <source>
        <dbReference type="EMBL" id="KAK2021084.1"/>
    </source>
</evidence>
<keyword evidence="3" id="KW-1185">Reference proteome</keyword>
<dbReference type="EMBL" id="MU843139">
    <property type="protein sequence ID" value="KAK2021084.1"/>
    <property type="molecule type" value="Genomic_DNA"/>
</dbReference>
<sequence length="207" mass="22513">MHRTASEPYHLSKLSNECSDPDRSGQIPADSDRSSAAFVRLHSSIYLLALSSPPRRASLGSRRVPSRAFAQILASHFRGPHPILGVLIMFPPRLPNCSPDPFLGLSTPDRTRYLLRTANSNPLLPPLAHGGMHAGSVTTLDLRICLRECSSPLQHTCTNTPRCCLMMCSSRSVGSSLGERAELHAGARCLSRCSNPQPHLQPSDRAT</sequence>
<evidence type="ECO:0000313" key="3">
    <source>
        <dbReference type="Proteomes" id="UP001232148"/>
    </source>
</evidence>
<comment type="caution">
    <text evidence="2">The sequence shown here is derived from an EMBL/GenBank/DDBJ whole genome shotgun (WGS) entry which is preliminary data.</text>
</comment>
<feature type="region of interest" description="Disordered" evidence="1">
    <location>
        <begin position="1"/>
        <end position="31"/>
    </location>
</feature>